<dbReference type="Proteomes" id="UP000268007">
    <property type="component" value="Unassembled WGS sequence"/>
</dbReference>
<dbReference type="SUPFAM" id="SSF48537">
    <property type="entry name" value="Phospholipase C/P1 nuclease"/>
    <property type="match status" value="1"/>
</dbReference>
<evidence type="ECO:0000313" key="1">
    <source>
        <dbReference type="EMBL" id="RKR82209.1"/>
    </source>
</evidence>
<dbReference type="OrthoDB" id="267579at2"/>
<reference evidence="1 2" key="1">
    <citation type="submission" date="2018-10" db="EMBL/GenBank/DDBJ databases">
        <title>Genomic Encyclopedia of Archaeal and Bacterial Type Strains, Phase II (KMG-II): from individual species to whole genera.</title>
        <authorList>
            <person name="Goeker M."/>
        </authorList>
    </citation>
    <scope>NUCLEOTIDE SEQUENCE [LARGE SCALE GENOMIC DNA]</scope>
    <source>
        <strain evidence="1 2">DSM 18602</strain>
    </source>
</reference>
<dbReference type="Gene3D" id="1.10.575.10">
    <property type="entry name" value="P1 Nuclease"/>
    <property type="match status" value="1"/>
</dbReference>
<dbReference type="AlphaFoldDB" id="A0A495J2H1"/>
<dbReference type="RefSeq" id="WP_121197832.1">
    <property type="nucleotide sequence ID" value="NZ_RBKU01000001.1"/>
</dbReference>
<comment type="caution">
    <text evidence="1">The sequence shown here is derived from an EMBL/GenBank/DDBJ whole genome shotgun (WGS) entry which is preliminary data.</text>
</comment>
<dbReference type="CDD" id="cd10981">
    <property type="entry name" value="ZnPC_S1P1"/>
    <property type="match status" value="1"/>
</dbReference>
<keyword evidence="2" id="KW-1185">Reference proteome</keyword>
<proteinExistence type="predicted"/>
<dbReference type="GO" id="GO:0016788">
    <property type="term" value="F:hydrolase activity, acting on ester bonds"/>
    <property type="evidence" value="ECO:0007669"/>
    <property type="project" value="InterPro"/>
</dbReference>
<dbReference type="InterPro" id="IPR008947">
    <property type="entry name" value="PLipase_C/P1_nuclease_dom_sf"/>
</dbReference>
<sequence>MKQKFALLLSCTLIIVLCSSWGFFAHKRINRVAIFTLPKGMLPFYLANIDFVTEHAVDPDKKRYVDSTEGPHHFFDADHYGKKPFDKMPQRWAEAERQYSADSLNKYGTVPWTIQHYYYKLVQAFKDKDTTAILRTSANLGHYIADAHVPLHLTENYNGQLTNQTGIHSFWETRVPELFSDGYNYNVGRAHYIESPLKEAWKICRKTFRCVDSVLVFERRLNATFTPDKKFEMVKRNGRKNKDYSVEYAAAYQTALHGMVERQMRAAILEIGCFWFSAWVDAGQPDLNKLIDKSTIDPIKAKQTNYELLLYRQGKVAVADK</sequence>
<evidence type="ECO:0008006" key="3">
    <source>
        <dbReference type="Google" id="ProtNLM"/>
    </source>
</evidence>
<evidence type="ECO:0000313" key="2">
    <source>
        <dbReference type="Proteomes" id="UP000268007"/>
    </source>
</evidence>
<gene>
    <name evidence="1" type="ORF">BDD43_2380</name>
</gene>
<name>A0A495J2H1_9SPHI</name>
<accession>A0A495J2H1</accession>
<dbReference type="EMBL" id="RBKU01000001">
    <property type="protein sequence ID" value="RKR82209.1"/>
    <property type="molecule type" value="Genomic_DNA"/>
</dbReference>
<protein>
    <recommendedName>
        <fullName evidence="3">S1/P1 nuclease</fullName>
    </recommendedName>
</protein>
<organism evidence="1 2">
    <name type="scientific">Mucilaginibacter gracilis</name>
    <dbReference type="NCBI Taxonomy" id="423350"/>
    <lineage>
        <taxon>Bacteria</taxon>
        <taxon>Pseudomonadati</taxon>
        <taxon>Bacteroidota</taxon>
        <taxon>Sphingobacteriia</taxon>
        <taxon>Sphingobacteriales</taxon>
        <taxon>Sphingobacteriaceae</taxon>
        <taxon>Mucilaginibacter</taxon>
    </lineage>
</organism>